<keyword evidence="9" id="KW-1185">Reference proteome</keyword>
<evidence type="ECO:0000256" key="5">
    <source>
        <dbReference type="ARBA" id="ARBA00023136"/>
    </source>
</evidence>
<dbReference type="GO" id="GO:0016020">
    <property type="term" value="C:membrane"/>
    <property type="evidence" value="ECO:0007669"/>
    <property type="project" value="UniProtKB-SubCell"/>
</dbReference>
<evidence type="ECO:0000256" key="6">
    <source>
        <dbReference type="SAM" id="Phobius"/>
    </source>
</evidence>
<dbReference type="STRING" id="1736691.SAMN06295964_3341"/>
<dbReference type="InterPro" id="IPR037185">
    <property type="entry name" value="EmrE-like"/>
</dbReference>
<dbReference type="InterPro" id="IPR000620">
    <property type="entry name" value="EamA_dom"/>
</dbReference>
<evidence type="ECO:0000256" key="2">
    <source>
        <dbReference type="ARBA" id="ARBA00007362"/>
    </source>
</evidence>
<name>A0A1T4ZA38_9ACTN</name>
<dbReference type="PANTHER" id="PTHR32322:SF2">
    <property type="entry name" value="EAMA DOMAIN-CONTAINING PROTEIN"/>
    <property type="match status" value="1"/>
</dbReference>
<dbReference type="PANTHER" id="PTHR32322">
    <property type="entry name" value="INNER MEMBRANE TRANSPORTER"/>
    <property type="match status" value="1"/>
</dbReference>
<gene>
    <name evidence="8" type="ORF">SAMN06295964_3341</name>
</gene>
<organism evidence="8 9">
    <name type="scientific">Aeromicrobium choanae</name>
    <dbReference type="NCBI Taxonomy" id="1736691"/>
    <lineage>
        <taxon>Bacteria</taxon>
        <taxon>Bacillati</taxon>
        <taxon>Actinomycetota</taxon>
        <taxon>Actinomycetes</taxon>
        <taxon>Propionibacteriales</taxon>
        <taxon>Nocardioidaceae</taxon>
        <taxon>Aeromicrobium</taxon>
    </lineage>
</organism>
<dbReference type="InterPro" id="IPR050638">
    <property type="entry name" value="AA-Vitamin_Transporters"/>
</dbReference>
<comment type="similarity">
    <text evidence="2">Belongs to the EamA transporter family.</text>
</comment>
<proteinExistence type="inferred from homology"/>
<dbReference type="Proteomes" id="UP000191040">
    <property type="component" value="Chromosome I"/>
</dbReference>
<feature type="domain" description="EamA" evidence="7">
    <location>
        <begin position="2"/>
        <end position="128"/>
    </location>
</feature>
<feature type="transmembrane region" description="Helical" evidence="6">
    <location>
        <begin position="56"/>
        <end position="73"/>
    </location>
</feature>
<evidence type="ECO:0000256" key="1">
    <source>
        <dbReference type="ARBA" id="ARBA00004141"/>
    </source>
</evidence>
<evidence type="ECO:0000256" key="4">
    <source>
        <dbReference type="ARBA" id="ARBA00022989"/>
    </source>
</evidence>
<reference evidence="9" key="1">
    <citation type="submission" date="2017-02" db="EMBL/GenBank/DDBJ databases">
        <authorList>
            <person name="Varghese N."/>
            <person name="Submissions S."/>
        </authorList>
    </citation>
    <scope>NUCLEOTIDE SEQUENCE [LARGE SCALE GENOMIC DNA]</scope>
    <source>
        <strain evidence="9">9H-4</strain>
    </source>
</reference>
<dbReference type="SUPFAM" id="SSF103481">
    <property type="entry name" value="Multidrug resistance efflux transporter EmrE"/>
    <property type="match status" value="2"/>
</dbReference>
<sequence length="295" mass="30894">MTVGVIWGMTFLFMRWATDVVSPAQTALIRVVFGALPVAVYALVRGHLSWSHWRHAHHFLAMSILAAAFYYYAFAVGTTLLETGIAGALTGTIPLFATVSASLMLADERMNRGRAVGLVAGVGGVVLLAQPWDAGSVDLAGVGWMLAGCVFVGLSFPYARRFITPLEIHPSAATTYQLVLGGILLLVVVDLDGITDVADDPKALLGTVLGLGLLCTGIAFILYYVMVDGLGAATASTSSYLPPAVAMVVGIVALDEPIHASALAGLTLIGLGAFVSHRFGTAIDRTPVEVVVPER</sequence>
<evidence type="ECO:0000313" key="8">
    <source>
        <dbReference type="EMBL" id="SKB10465.1"/>
    </source>
</evidence>
<dbReference type="AlphaFoldDB" id="A0A1T4ZA38"/>
<dbReference type="OrthoDB" id="5242975at2"/>
<comment type="subcellular location">
    <subcellularLocation>
        <location evidence="1">Membrane</location>
        <topology evidence="1">Multi-pass membrane protein</topology>
    </subcellularLocation>
</comment>
<evidence type="ECO:0000313" key="9">
    <source>
        <dbReference type="Proteomes" id="UP000191040"/>
    </source>
</evidence>
<feature type="domain" description="EamA" evidence="7">
    <location>
        <begin position="140"/>
        <end position="275"/>
    </location>
</feature>
<evidence type="ECO:0000256" key="3">
    <source>
        <dbReference type="ARBA" id="ARBA00022692"/>
    </source>
</evidence>
<accession>A0A1T4ZA38</accession>
<keyword evidence="4 6" id="KW-1133">Transmembrane helix</keyword>
<feature type="transmembrane region" description="Helical" evidence="6">
    <location>
        <begin position="203"/>
        <end position="225"/>
    </location>
</feature>
<dbReference type="Pfam" id="PF00892">
    <property type="entry name" value="EamA"/>
    <property type="match status" value="2"/>
</dbReference>
<dbReference type="EMBL" id="LT796768">
    <property type="protein sequence ID" value="SKB10465.1"/>
    <property type="molecule type" value="Genomic_DNA"/>
</dbReference>
<feature type="transmembrane region" description="Helical" evidence="6">
    <location>
        <begin position="258"/>
        <end position="275"/>
    </location>
</feature>
<feature type="transmembrane region" description="Helical" evidence="6">
    <location>
        <begin position="27"/>
        <end position="44"/>
    </location>
</feature>
<keyword evidence="3 6" id="KW-0812">Transmembrane</keyword>
<protein>
    <submittedName>
        <fullName evidence="8">Permease of the drug/metabolite transporter (DMT) superfamily</fullName>
    </submittedName>
</protein>
<feature type="transmembrane region" description="Helical" evidence="6">
    <location>
        <begin position="171"/>
        <end position="191"/>
    </location>
</feature>
<feature type="transmembrane region" description="Helical" evidence="6">
    <location>
        <begin position="139"/>
        <end position="159"/>
    </location>
</feature>
<keyword evidence="5 6" id="KW-0472">Membrane</keyword>
<feature type="transmembrane region" description="Helical" evidence="6">
    <location>
        <begin position="232"/>
        <end position="252"/>
    </location>
</feature>
<feature type="transmembrane region" description="Helical" evidence="6">
    <location>
        <begin position="85"/>
        <end position="106"/>
    </location>
</feature>
<feature type="transmembrane region" description="Helical" evidence="6">
    <location>
        <begin position="115"/>
        <end position="133"/>
    </location>
</feature>
<evidence type="ECO:0000259" key="7">
    <source>
        <dbReference type="Pfam" id="PF00892"/>
    </source>
</evidence>